<evidence type="ECO:0000256" key="6">
    <source>
        <dbReference type="RuleBase" id="RU003755"/>
    </source>
</evidence>
<dbReference type="InParanoid" id="A0A177CJ02"/>
<evidence type="ECO:0000313" key="8">
    <source>
        <dbReference type="EMBL" id="OAG07504.1"/>
    </source>
</evidence>
<feature type="transmembrane region" description="Helical" evidence="7">
    <location>
        <begin position="366"/>
        <end position="384"/>
    </location>
</feature>
<evidence type="ECO:0000313" key="9">
    <source>
        <dbReference type="Proteomes" id="UP000077069"/>
    </source>
</evidence>
<dbReference type="GO" id="GO:0016020">
    <property type="term" value="C:membrane"/>
    <property type="evidence" value="ECO:0007669"/>
    <property type="project" value="UniProtKB-SubCell"/>
</dbReference>
<dbReference type="FunFam" id="1.20.1250.20:FF:000651">
    <property type="entry name" value="Glutathione uptake transporter"/>
    <property type="match status" value="1"/>
</dbReference>
<dbReference type="GO" id="GO:0006857">
    <property type="term" value="P:oligopeptide transport"/>
    <property type="evidence" value="ECO:0007669"/>
    <property type="project" value="InterPro"/>
</dbReference>
<reference evidence="8 9" key="1">
    <citation type="submission" date="2016-05" db="EMBL/GenBank/DDBJ databases">
        <title>Comparative analysis of secretome profiles of manganese(II)-oxidizing ascomycete fungi.</title>
        <authorList>
            <consortium name="DOE Joint Genome Institute"/>
            <person name="Zeiner C.A."/>
            <person name="Purvine S.O."/>
            <person name="Zink E.M."/>
            <person name="Wu S."/>
            <person name="Pasa-Tolic L."/>
            <person name="Chaput D.L."/>
            <person name="Haridas S."/>
            <person name="Grigoriev I.V."/>
            <person name="Santelli C.M."/>
            <person name="Hansel C.M."/>
        </authorList>
    </citation>
    <scope>NUCLEOTIDE SEQUENCE [LARGE SCALE GENOMIC DNA]</scope>
    <source>
        <strain evidence="8 9">AP3s5-JAC2a</strain>
    </source>
</reference>
<dbReference type="Gene3D" id="1.20.1250.20">
    <property type="entry name" value="MFS general substrate transporter like domains"/>
    <property type="match status" value="1"/>
</dbReference>
<dbReference type="GO" id="GO:0022857">
    <property type="term" value="F:transmembrane transporter activity"/>
    <property type="evidence" value="ECO:0007669"/>
    <property type="project" value="InterPro"/>
</dbReference>
<feature type="transmembrane region" description="Helical" evidence="7">
    <location>
        <begin position="233"/>
        <end position="254"/>
    </location>
</feature>
<keyword evidence="3 6" id="KW-0812">Transmembrane</keyword>
<organism evidence="8 9">
    <name type="scientific">Paraphaeosphaeria sporulosa</name>
    <dbReference type="NCBI Taxonomy" id="1460663"/>
    <lineage>
        <taxon>Eukaryota</taxon>
        <taxon>Fungi</taxon>
        <taxon>Dikarya</taxon>
        <taxon>Ascomycota</taxon>
        <taxon>Pezizomycotina</taxon>
        <taxon>Dothideomycetes</taxon>
        <taxon>Pleosporomycetidae</taxon>
        <taxon>Pleosporales</taxon>
        <taxon>Massarineae</taxon>
        <taxon>Didymosphaeriaceae</taxon>
        <taxon>Paraphaeosphaeria</taxon>
    </lineage>
</organism>
<feature type="transmembrane region" description="Helical" evidence="7">
    <location>
        <begin position="121"/>
        <end position="144"/>
    </location>
</feature>
<feature type="transmembrane region" description="Helical" evidence="7">
    <location>
        <begin position="396"/>
        <end position="414"/>
    </location>
</feature>
<keyword evidence="4 7" id="KW-1133">Transmembrane helix</keyword>
<feature type="transmembrane region" description="Helical" evidence="7">
    <location>
        <begin position="467"/>
        <end position="487"/>
    </location>
</feature>
<dbReference type="EMBL" id="KV441551">
    <property type="protein sequence ID" value="OAG07504.1"/>
    <property type="molecule type" value="Genomic_DNA"/>
</dbReference>
<evidence type="ECO:0000256" key="3">
    <source>
        <dbReference type="ARBA" id="ARBA00022692"/>
    </source>
</evidence>
<dbReference type="GeneID" id="28758994"/>
<evidence type="ECO:0000256" key="2">
    <source>
        <dbReference type="ARBA" id="ARBA00005982"/>
    </source>
</evidence>
<dbReference type="PANTHER" id="PTHR11654">
    <property type="entry name" value="OLIGOPEPTIDE TRANSPORTER-RELATED"/>
    <property type="match status" value="1"/>
</dbReference>
<proteinExistence type="inferred from homology"/>
<evidence type="ECO:0000256" key="7">
    <source>
        <dbReference type="SAM" id="Phobius"/>
    </source>
</evidence>
<feature type="transmembrane region" description="Helical" evidence="7">
    <location>
        <begin position="327"/>
        <end position="346"/>
    </location>
</feature>
<feature type="transmembrane region" description="Helical" evidence="7">
    <location>
        <begin position="434"/>
        <end position="455"/>
    </location>
</feature>
<feature type="transmembrane region" description="Helical" evidence="7">
    <location>
        <begin position="493"/>
        <end position="514"/>
    </location>
</feature>
<feature type="transmembrane region" description="Helical" evidence="7">
    <location>
        <begin position="150"/>
        <end position="171"/>
    </location>
</feature>
<feature type="transmembrane region" description="Helical" evidence="7">
    <location>
        <begin position="209"/>
        <end position="227"/>
    </location>
</feature>
<dbReference type="OrthoDB" id="8904098at2759"/>
<keyword evidence="9" id="KW-1185">Reference proteome</keyword>
<comment type="similarity">
    <text evidence="2 6">Belongs to the major facilitator superfamily. Proton-dependent oligopeptide transporter (POT/PTR) (TC 2.A.17) family.</text>
</comment>
<dbReference type="SUPFAM" id="SSF103473">
    <property type="entry name" value="MFS general substrate transporter"/>
    <property type="match status" value="1"/>
</dbReference>
<dbReference type="InterPro" id="IPR000109">
    <property type="entry name" value="POT_fam"/>
</dbReference>
<dbReference type="PROSITE" id="PS01022">
    <property type="entry name" value="PTR2_1"/>
    <property type="match status" value="1"/>
</dbReference>
<sequence length="551" mass="60407">MATDIEIQDANLNRQTTLDEKARPSDEEYATLRRVPDNLPKIALLILAVELGERFTYFGLSGPIQNYINNPYAPGSDLPGALGRGQATATALGNFFKFWAYGSTVIGAIVADQYLGKFKAILVASSIYIVGLIILVATATPTAIQDGAGFGGLVAAMITIGLGTGGIKANVTPMCAEQYQNARPIVKTLKSGERVVVDPELTVQKLFSWFYWVVNVGALSPLITVNVEAKHSFWLAYLIPLIAIIISLCVFLVGHKSYVKVPPQTSAIVDAVKTVAIACREKSFQNAKPSMLCEHHGDIKYKIAREERYTDAYVEGVRKGVKSCKMFLFFPFYFICWIQIWNNLISQAGQMALHGTPNDLLQNLDPIALIIFIPFLDLVVYPGLRKMKIDFDPISRIFAGFLLVSVSMVYASVLQHFIYKSAPNSIHVWVQAPAYILVAFSEAFIIITGLELAFTQAPTNLRSFISALFWITIGIAAAICIALAPVSQDPYMVWTYASLGIVGFVAGCAFFFCFRKNRKWSADAVVLEAVPVDTNSASLVATDEKFGLGEK</sequence>
<dbReference type="Pfam" id="PF00854">
    <property type="entry name" value="PTR2"/>
    <property type="match status" value="1"/>
</dbReference>
<gene>
    <name evidence="8" type="ORF">CC84DRAFT_1117897</name>
</gene>
<accession>A0A177CJ02</accession>
<dbReference type="RefSeq" id="XP_018037869.1">
    <property type="nucleotide sequence ID" value="XM_018175508.1"/>
</dbReference>
<keyword evidence="6" id="KW-0813">Transport</keyword>
<evidence type="ECO:0000256" key="4">
    <source>
        <dbReference type="ARBA" id="ARBA00022989"/>
    </source>
</evidence>
<dbReference type="InterPro" id="IPR036259">
    <property type="entry name" value="MFS_trans_sf"/>
</dbReference>
<protein>
    <submittedName>
        <fullName evidence="8">POT family protein</fullName>
    </submittedName>
</protein>
<dbReference type="InterPro" id="IPR018456">
    <property type="entry name" value="PTR2_symporter_CS"/>
</dbReference>
<dbReference type="AlphaFoldDB" id="A0A177CJ02"/>
<name>A0A177CJ02_9PLEO</name>
<dbReference type="PROSITE" id="PS01023">
    <property type="entry name" value="PTR2_2"/>
    <property type="match status" value="1"/>
</dbReference>
<dbReference type="Proteomes" id="UP000077069">
    <property type="component" value="Unassembled WGS sequence"/>
</dbReference>
<comment type="subcellular location">
    <subcellularLocation>
        <location evidence="1 6">Membrane</location>
        <topology evidence="1 6">Multi-pass membrane protein</topology>
    </subcellularLocation>
</comment>
<evidence type="ECO:0000256" key="1">
    <source>
        <dbReference type="ARBA" id="ARBA00004141"/>
    </source>
</evidence>
<evidence type="ECO:0000256" key="5">
    <source>
        <dbReference type="ARBA" id="ARBA00023136"/>
    </source>
</evidence>
<keyword evidence="5 7" id="KW-0472">Membrane</keyword>